<accession>A0ABV0JBE9</accession>
<dbReference type="SUPFAM" id="SSF54593">
    <property type="entry name" value="Glyoxalase/Bleomycin resistance protein/Dihydroxybiphenyl dioxygenase"/>
    <property type="match status" value="1"/>
</dbReference>
<organism evidence="1 2">
    <name type="scientific">Trichocoleus desertorum GB2-A4</name>
    <dbReference type="NCBI Taxonomy" id="2933944"/>
    <lineage>
        <taxon>Bacteria</taxon>
        <taxon>Bacillati</taxon>
        <taxon>Cyanobacteriota</taxon>
        <taxon>Cyanophyceae</taxon>
        <taxon>Leptolyngbyales</taxon>
        <taxon>Trichocoleusaceae</taxon>
        <taxon>Trichocoleus</taxon>
    </lineage>
</organism>
<dbReference type="EMBL" id="JAMPKM010000011">
    <property type="protein sequence ID" value="MEP0818959.1"/>
    <property type="molecule type" value="Genomic_DNA"/>
</dbReference>
<dbReference type="InterPro" id="IPR029068">
    <property type="entry name" value="Glyas_Bleomycin-R_OHBP_Dase"/>
</dbReference>
<evidence type="ECO:0000313" key="1">
    <source>
        <dbReference type="EMBL" id="MEP0818959.1"/>
    </source>
</evidence>
<sequence length="218" mass="24231">MSYSTRDRTANQPQSIHEPPYVEVDGLLFYKEAGKQPEFLDAAFVTILFGERVVIDHLVMLFSSSVDLTQYANRLIQYGAKTIEGPGIWPQDFCPGFTTFPADLTMYLLSVLMPSGGILVLAAPHASSDQLDRLLQERGLNTVHHVALRTNDINAAAEVWQSKGFVPLSVAPQDDGCLCQWSFKNSARQIIELIHRRCVEGATFSCQNIAALRLTEET</sequence>
<dbReference type="Proteomes" id="UP001464891">
    <property type="component" value="Unassembled WGS sequence"/>
</dbReference>
<gene>
    <name evidence="1" type="ORF">NC998_17820</name>
</gene>
<evidence type="ECO:0000313" key="2">
    <source>
        <dbReference type="Proteomes" id="UP001464891"/>
    </source>
</evidence>
<comment type="caution">
    <text evidence="1">The sequence shown here is derived from an EMBL/GenBank/DDBJ whole genome shotgun (WGS) entry which is preliminary data.</text>
</comment>
<name>A0ABV0JBE9_9CYAN</name>
<protein>
    <submittedName>
        <fullName evidence="1">VOC family protein</fullName>
    </submittedName>
</protein>
<dbReference type="Gene3D" id="3.10.180.10">
    <property type="entry name" value="2,3-Dihydroxybiphenyl 1,2-Dioxygenase, domain 1"/>
    <property type="match status" value="1"/>
</dbReference>
<proteinExistence type="predicted"/>
<dbReference type="RefSeq" id="WP_190437631.1">
    <property type="nucleotide sequence ID" value="NZ_JAMPKM010000011.1"/>
</dbReference>
<reference evidence="1 2" key="1">
    <citation type="submission" date="2022-04" db="EMBL/GenBank/DDBJ databases">
        <title>Positive selection, recombination, and allopatry shape intraspecific diversity of widespread and dominant cyanobacteria.</title>
        <authorList>
            <person name="Wei J."/>
            <person name="Shu W."/>
            <person name="Hu C."/>
        </authorList>
    </citation>
    <scope>NUCLEOTIDE SEQUENCE [LARGE SCALE GENOMIC DNA]</scope>
    <source>
        <strain evidence="1 2">GB2-A4</strain>
    </source>
</reference>
<keyword evidence="2" id="KW-1185">Reference proteome</keyword>